<sequence>MSLKGFSVFSQLDLNSVYHQILIAEEDVHKTSFVIPHGQFEYLKMPFGLSNAPRTFQRAMNRLLGHLRFVRVYLDDILIMAENYEIHLSNIKSVLDILQENGISMNFAKSTFFKKE</sequence>
<evidence type="ECO:0000313" key="2">
    <source>
        <dbReference type="EMBL" id="KRH92533.1"/>
    </source>
</evidence>
<dbReference type="Gene3D" id="3.30.70.270">
    <property type="match status" value="1"/>
</dbReference>
<accession>A0A0R0LXB0</accession>
<organism evidence="2 3">
    <name type="scientific">Pseudoloma neurophilia</name>
    <dbReference type="NCBI Taxonomy" id="146866"/>
    <lineage>
        <taxon>Eukaryota</taxon>
        <taxon>Fungi</taxon>
        <taxon>Fungi incertae sedis</taxon>
        <taxon>Microsporidia</taxon>
        <taxon>Pseudoloma</taxon>
    </lineage>
</organism>
<dbReference type="InterPro" id="IPR043128">
    <property type="entry name" value="Rev_trsase/Diguanyl_cyclase"/>
</dbReference>
<reference evidence="2 3" key="1">
    <citation type="submission" date="2015-07" db="EMBL/GenBank/DDBJ databases">
        <title>The genome of Pseudoloma neurophilia, a relevant intracellular parasite of the zebrafish.</title>
        <authorList>
            <person name="Ndikumana S."/>
            <person name="Pelin A."/>
            <person name="Sanders J."/>
            <person name="Corradi N."/>
        </authorList>
    </citation>
    <scope>NUCLEOTIDE SEQUENCE [LARGE SCALE GENOMIC DNA]</scope>
    <source>
        <strain evidence="2 3">MK1</strain>
    </source>
</reference>
<dbReference type="PANTHER" id="PTHR24559">
    <property type="entry name" value="TRANSPOSON TY3-I GAG-POL POLYPROTEIN"/>
    <property type="match status" value="1"/>
</dbReference>
<dbReference type="InterPro" id="IPR053134">
    <property type="entry name" value="RNA-dir_DNA_polymerase"/>
</dbReference>
<comment type="caution">
    <text evidence="2">The sequence shown here is derived from an EMBL/GenBank/DDBJ whole genome shotgun (WGS) entry which is preliminary data.</text>
</comment>
<dbReference type="InterPro" id="IPR000477">
    <property type="entry name" value="RT_dom"/>
</dbReference>
<dbReference type="AlphaFoldDB" id="A0A0R0LXB0"/>
<dbReference type="Pfam" id="PF00078">
    <property type="entry name" value="RVT_1"/>
    <property type="match status" value="1"/>
</dbReference>
<dbReference type="SUPFAM" id="SSF56672">
    <property type="entry name" value="DNA/RNA polymerases"/>
    <property type="match status" value="1"/>
</dbReference>
<proteinExistence type="predicted"/>
<dbReference type="Gene3D" id="3.10.10.10">
    <property type="entry name" value="HIV Type 1 Reverse Transcriptase, subunit A, domain 1"/>
    <property type="match status" value="1"/>
</dbReference>
<protein>
    <submittedName>
        <fullName evidence="2">Putative transposable element</fullName>
    </submittedName>
</protein>
<dbReference type="CDD" id="cd01647">
    <property type="entry name" value="RT_LTR"/>
    <property type="match status" value="1"/>
</dbReference>
<dbReference type="EMBL" id="LGUB01000855">
    <property type="protein sequence ID" value="KRH92533.1"/>
    <property type="molecule type" value="Genomic_DNA"/>
</dbReference>
<gene>
    <name evidence="2" type="ORF">M153_48020001280</name>
</gene>
<name>A0A0R0LXB0_9MICR</name>
<dbReference type="Proteomes" id="UP000051530">
    <property type="component" value="Unassembled WGS sequence"/>
</dbReference>
<evidence type="ECO:0000313" key="3">
    <source>
        <dbReference type="Proteomes" id="UP000051530"/>
    </source>
</evidence>
<dbReference type="OrthoDB" id="2193211at2759"/>
<dbReference type="VEuPathDB" id="MicrosporidiaDB:M153_48020001280"/>
<dbReference type="PANTHER" id="PTHR24559:SF444">
    <property type="entry name" value="REVERSE TRANSCRIPTASE DOMAIN-CONTAINING PROTEIN"/>
    <property type="match status" value="1"/>
</dbReference>
<keyword evidence="3" id="KW-1185">Reference proteome</keyword>
<dbReference type="PROSITE" id="PS50878">
    <property type="entry name" value="RT_POL"/>
    <property type="match status" value="1"/>
</dbReference>
<feature type="domain" description="Reverse transcriptase" evidence="1">
    <location>
        <begin position="1"/>
        <end position="116"/>
    </location>
</feature>
<evidence type="ECO:0000259" key="1">
    <source>
        <dbReference type="PROSITE" id="PS50878"/>
    </source>
</evidence>
<dbReference type="InterPro" id="IPR043502">
    <property type="entry name" value="DNA/RNA_pol_sf"/>
</dbReference>